<gene>
    <name evidence="1" type="primary">Cnig_chr_IV.g14316</name>
    <name evidence="1" type="ORF">B9Z55_014316</name>
</gene>
<reference evidence="2" key="1">
    <citation type="submission" date="2017-10" db="EMBL/GenBank/DDBJ databases">
        <title>Rapid genome shrinkage in a self-fertile nematode reveals novel sperm competition proteins.</title>
        <authorList>
            <person name="Yin D."/>
            <person name="Schwarz E.M."/>
            <person name="Thomas C.G."/>
            <person name="Felde R.L."/>
            <person name="Korf I.F."/>
            <person name="Cutter A.D."/>
            <person name="Schartner C.M."/>
            <person name="Ralston E.J."/>
            <person name="Meyer B.J."/>
            <person name="Haag E.S."/>
        </authorList>
    </citation>
    <scope>NUCLEOTIDE SEQUENCE [LARGE SCALE GENOMIC DNA]</scope>
    <source>
        <strain evidence="2">JU1422</strain>
    </source>
</reference>
<evidence type="ECO:0000313" key="1">
    <source>
        <dbReference type="EMBL" id="PIC34759.1"/>
    </source>
</evidence>
<keyword evidence="2" id="KW-1185">Reference proteome</keyword>
<name>A0A2G5U5E8_9PELO</name>
<protein>
    <submittedName>
        <fullName evidence="1">Uncharacterized protein</fullName>
    </submittedName>
</protein>
<evidence type="ECO:0000313" key="2">
    <source>
        <dbReference type="Proteomes" id="UP000230233"/>
    </source>
</evidence>
<dbReference type="EMBL" id="PDUG01000004">
    <property type="protein sequence ID" value="PIC34759.1"/>
    <property type="molecule type" value="Genomic_DNA"/>
</dbReference>
<comment type="caution">
    <text evidence="1">The sequence shown here is derived from an EMBL/GenBank/DDBJ whole genome shotgun (WGS) entry which is preliminary data.</text>
</comment>
<dbReference type="Proteomes" id="UP000230233">
    <property type="component" value="Chromosome IV"/>
</dbReference>
<organism evidence="1 2">
    <name type="scientific">Caenorhabditis nigoni</name>
    <dbReference type="NCBI Taxonomy" id="1611254"/>
    <lineage>
        <taxon>Eukaryota</taxon>
        <taxon>Metazoa</taxon>
        <taxon>Ecdysozoa</taxon>
        <taxon>Nematoda</taxon>
        <taxon>Chromadorea</taxon>
        <taxon>Rhabditida</taxon>
        <taxon>Rhabditina</taxon>
        <taxon>Rhabditomorpha</taxon>
        <taxon>Rhabditoidea</taxon>
        <taxon>Rhabditidae</taxon>
        <taxon>Peloderinae</taxon>
        <taxon>Caenorhabditis</taxon>
    </lineage>
</organism>
<accession>A0A2G5U5E8</accession>
<sequence>MNKITVGKKCLVLKWITVGKNNQRKNQYSVATFKFQDFPGLRAPFHRTSDIDDNFQDRRLQRIGIAESSESFPIKEMMTVTRIGSNSMMGLWKDRIFLATRIQKIRETRSSTTTSRIYDFEGSE</sequence>
<proteinExistence type="predicted"/>
<dbReference type="AlphaFoldDB" id="A0A2G5U5E8"/>